<sequence length="158" mass="17597">MAGPLLLQPVNWSALGYPILDTAASYPYVIEVKNGTKITLYDEGPAAISEGDIYKLQLNTAQMQVNGKWYQIGAVHSDGKYLRISNEFVRHARLDTLNSTNFASFEAAEDYIRELEDEMGDQSATDEMTIGYFKGMLSAKGKSLNDGNTEVIIKFEDR</sequence>
<evidence type="ECO:0000313" key="2">
    <source>
        <dbReference type="Proteomes" id="UP001497600"/>
    </source>
</evidence>
<keyword evidence="2" id="KW-1185">Reference proteome</keyword>
<name>A0ABP0EK99_9ASCO</name>
<evidence type="ECO:0000313" key="1">
    <source>
        <dbReference type="EMBL" id="CAK7920881.1"/>
    </source>
</evidence>
<gene>
    <name evidence="1" type="ORF">CAAN4_H07624</name>
</gene>
<accession>A0ABP0EK99</accession>
<dbReference type="EMBL" id="OZ004260">
    <property type="protein sequence ID" value="CAK7920881.1"/>
    <property type="molecule type" value="Genomic_DNA"/>
</dbReference>
<protein>
    <submittedName>
        <fullName evidence="1">Uncharacterized protein</fullName>
    </submittedName>
</protein>
<dbReference type="Proteomes" id="UP001497600">
    <property type="component" value="Chromosome H"/>
</dbReference>
<proteinExistence type="predicted"/>
<organism evidence="1 2">
    <name type="scientific">[Candida] anglica</name>
    <dbReference type="NCBI Taxonomy" id="148631"/>
    <lineage>
        <taxon>Eukaryota</taxon>
        <taxon>Fungi</taxon>
        <taxon>Dikarya</taxon>
        <taxon>Ascomycota</taxon>
        <taxon>Saccharomycotina</taxon>
        <taxon>Pichiomycetes</taxon>
        <taxon>Debaryomycetaceae</taxon>
        <taxon>Kurtzmaniella</taxon>
    </lineage>
</organism>
<reference evidence="1 2" key="1">
    <citation type="submission" date="2024-01" db="EMBL/GenBank/DDBJ databases">
        <authorList>
            <consortium name="Genoscope - CEA"/>
            <person name="William W."/>
        </authorList>
    </citation>
    <scope>NUCLEOTIDE SEQUENCE [LARGE SCALE GENOMIC DNA]</scope>
    <source>
        <strain evidence="1 2">29B2s-10</strain>
    </source>
</reference>